<evidence type="ECO:0000259" key="1">
    <source>
        <dbReference type="Pfam" id="PF25757"/>
    </source>
</evidence>
<dbReference type="PANTHER" id="PTHR16216:SF2">
    <property type="entry name" value="DYNEIN AXONEMAL ASSEMBLY FACTOR 5"/>
    <property type="match status" value="1"/>
</dbReference>
<feature type="domain" description="Dynein axonemal assembly factor 5 TPR repeats" evidence="1">
    <location>
        <begin position="26"/>
        <end position="296"/>
    </location>
</feature>
<protein>
    <recommendedName>
        <fullName evidence="1">Dynein axonemal assembly factor 5 TPR repeats domain-containing protein</fullName>
    </recommendedName>
</protein>
<dbReference type="STRING" id="5786.F1A2B9"/>
<dbReference type="GeneID" id="10505132"/>
<reference evidence="3" key="1">
    <citation type="journal article" date="2011" name="Genome Biol.">
        <title>Comparative genomics of the social amoebae Dictyostelium discoideum and Dictyostelium purpureum.</title>
        <authorList>
            <consortium name="US DOE Joint Genome Institute (JGI-PGF)"/>
            <person name="Sucgang R."/>
            <person name="Kuo A."/>
            <person name="Tian X."/>
            <person name="Salerno W."/>
            <person name="Parikh A."/>
            <person name="Feasley C.L."/>
            <person name="Dalin E."/>
            <person name="Tu H."/>
            <person name="Huang E."/>
            <person name="Barry K."/>
            <person name="Lindquist E."/>
            <person name="Shapiro H."/>
            <person name="Bruce D."/>
            <person name="Schmutz J."/>
            <person name="Salamov A."/>
            <person name="Fey P."/>
            <person name="Gaudet P."/>
            <person name="Anjard C."/>
            <person name="Babu M.M."/>
            <person name="Basu S."/>
            <person name="Bushmanova Y."/>
            <person name="van der Wel H."/>
            <person name="Katoh-Kurasawa M."/>
            <person name="Dinh C."/>
            <person name="Coutinho P.M."/>
            <person name="Saito T."/>
            <person name="Elias M."/>
            <person name="Schaap P."/>
            <person name="Kay R.R."/>
            <person name="Henrissat B."/>
            <person name="Eichinger L."/>
            <person name="Rivero F."/>
            <person name="Putnam N.H."/>
            <person name="West C.M."/>
            <person name="Loomis W.F."/>
            <person name="Chisholm R.L."/>
            <person name="Shaulsky G."/>
            <person name="Strassmann J.E."/>
            <person name="Queller D.C."/>
            <person name="Kuspa A."/>
            <person name="Grigoriev I.V."/>
        </authorList>
    </citation>
    <scope>NUCLEOTIDE SEQUENCE [LARGE SCALE GENOMIC DNA]</scope>
    <source>
        <strain evidence="3">QSDP1</strain>
    </source>
</reference>
<gene>
    <name evidence="2" type="ORF">DICPUDRAFT_158734</name>
</gene>
<dbReference type="RefSeq" id="XP_003293814.1">
    <property type="nucleotide sequence ID" value="XM_003293766.1"/>
</dbReference>
<dbReference type="Gene3D" id="1.25.10.10">
    <property type="entry name" value="Leucine-rich Repeat Variant"/>
    <property type="match status" value="1"/>
</dbReference>
<accession>F1A2B9</accession>
<organism evidence="2 3">
    <name type="scientific">Dictyostelium purpureum</name>
    <name type="common">Slime mold</name>
    <dbReference type="NCBI Taxonomy" id="5786"/>
    <lineage>
        <taxon>Eukaryota</taxon>
        <taxon>Amoebozoa</taxon>
        <taxon>Evosea</taxon>
        <taxon>Eumycetozoa</taxon>
        <taxon>Dictyostelia</taxon>
        <taxon>Dictyosteliales</taxon>
        <taxon>Dictyosteliaceae</taxon>
        <taxon>Dictyostelium</taxon>
    </lineage>
</organism>
<dbReference type="InterPro" id="IPR052623">
    <property type="entry name" value="DAAF5"/>
</dbReference>
<dbReference type="InterPro" id="IPR016024">
    <property type="entry name" value="ARM-type_fold"/>
</dbReference>
<dbReference type="Proteomes" id="UP000001064">
    <property type="component" value="Unassembled WGS sequence"/>
</dbReference>
<dbReference type="AlphaFoldDB" id="F1A2B9"/>
<dbReference type="OMA" id="PNRIIYF"/>
<dbReference type="OrthoDB" id="21200at2759"/>
<dbReference type="InterPro" id="IPR057978">
    <property type="entry name" value="TPR_DAAF5"/>
</dbReference>
<dbReference type="Pfam" id="PF25757">
    <property type="entry name" value="TPR_DNAAF5"/>
    <property type="match status" value="1"/>
</dbReference>
<dbReference type="InterPro" id="IPR011989">
    <property type="entry name" value="ARM-like"/>
</dbReference>
<dbReference type="PANTHER" id="PTHR16216">
    <property type="entry name" value="DYNEIN ASSEMBLY FACTOR 5, AXONEMAL"/>
    <property type="match status" value="1"/>
</dbReference>
<dbReference type="eggNOG" id="ENOG502REDM">
    <property type="taxonomic scope" value="Eukaryota"/>
</dbReference>
<dbReference type="KEGG" id="dpp:DICPUDRAFT_158734"/>
<keyword evidence="3" id="KW-1185">Reference proteome</keyword>
<dbReference type="VEuPathDB" id="AmoebaDB:DICPUDRAFT_158734"/>
<evidence type="ECO:0000313" key="2">
    <source>
        <dbReference type="EMBL" id="EGC29661.1"/>
    </source>
</evidence>
<proteinExistence type="predicted"/>
<dbReference type="SUPFAM" id="SSF48371">
    <property type="entry name" value="ARM repeat"/>
    <property type="match status" value="1"/>
</dbReference>
<dbReference type="InParanoid" id="F1A2B9"/>
<evidence type="ECO:0000313" key="3">
    <source>
        <dbReference type="Proteomes" id="UP000001064"/>
    </source>
</evidence>
<sequence length="640" mass="73277">MTENNINEFIDIKNFENDISNILTQSTFSKKKSLDRLNQNLESIRQDNDKLLALNNCIFSNDYKIYNILVNLLNDSLEKSKTISLNYLLEVKIPDELINNLIFQLDTNIKNEDVEEINFLITKLLNSIVNNSNENIVSMNCDKLCKIIKQTLNHSSPDQKEITAKLIQVLADKVPNRIIYFSSELIVPLISNMSNRQQRVRLESLNALTSLALSGSVKIIDTLEQHLLVLANDNSPTVRAALCVSIEKWSTRIPTSIQYYEFLLPILIGLSVSDIIVVRNSAIDSLNSISAFYQAERSFGNIDENTIKCFGSLDKQIQENKESVYPNIRYYITNSAGNGENSESKQITVESKKLIFQFSQAIMKRYYRDFHNQELDQNIRDFKINFLLAFIAYLGGPPTTRFIEAIIEIITVRFSDHFDQITKKVNEIIYILGLINIDEKTFVNRIIDRIKTQITAQESDTIDIQLLQICILVLKKFYSSHLINGQINNILNISTLPSPSPFTLLIDQMKQIIFKNISLNPFIKEFISFFNQIFTVNSNIIINIDDGSLNSLCKFLILLDLNGNCDNTTLFNLISSKCGFSDYLQLLEKNCGHLIKEISSKDKNQLQKQKSHLLILNYLLAKLPSNISDQYVDQINLIKK</sequence>
<dbReference type="EMBL" id="GL871405">
    <property type="protein sequence ID" value="EGC29661.1"/>
    <property type="molecule type" value="Genomic_DNA"/>
</dbReference>
<name>F1A2B9_DICPU</name>